<dbReference type="Proteomes" id="UP000182360">
    <property type="component" value="Unassembled WGS sequence"/>
</dbReference>
<sequence>MKVTKSKFGMLCDGTKVNLFTVKNGNMSFSCTDYGCTITSIVLNDGNGKKTDVVLGHSTLEGYINGTVFFGAIVGRFANRIGKAEFALDGKKYSLDKNDGPNCLHGGFDSYNKMMWKGKVIDDGKLCGVRFTRESPDGEQGFPGNLKLTITYLLDEHNNLTCLYNAETDKATPINITNHAYFNLAGNGNIGDHTVQMNSDKRLEVNAKLIPTGKLLDVKGTPFDFTKEKKIGKDIKNVGVGYDHCYVTELYDPENPHCGLPLDDKDLVEFCTVKEPTTGHEMTVFTNMEGCQFYTGNYIKGVIGKNGRVYDRHDAFCLETQCFPDTPNQASFPSCILEPGQKMKVKTIYSFTINK</sequence>
<keyword evidence="6 8" id="KW-0413">Isomerase</keyword>
<evidence type="ECO:0000256" key="2">
    <source>
        <dbReference type="ARBA" id="ARBA00005028"/>
    </source>
</evidence>
<evidence type="ECO:0000256" key="9">
    <source>
        <dbReference type="PIRSR" id="PIRSR005096-1"/>
    </source>
</evidence>
<dbReference type="OrthoDB" id="9779408at2"/>
<evidence type="ECO:0000256" key="8">
    <source>
        <dbReference type="PIRNR" id="PIRNR005096"/>
    </source>
</evidence>
<dbReference type="PROSITE" id="PS00545">
    <property type="entry name" value="ALDOSE_1_EPIMERASE"/>
    <property type="match status" value="1"/>
</dbReference>
<dbReference type="PANTHER" id="PTHR10091">
    <property type="entry name" value="ALDOSE-1-EPIMERASE"/>
    <property type="match status" value="1"/>
</dbReference>
<dbReference type="GO" id="GO:0006006">
    <property type="term" value="P:glucose metabolic process"/>
    <property type="evidence" value="ECO:0007669"/>
    <property type="project" value="TreeGrafter"/>
</dbReference>
<feature type="binding site" evidence="11">
    <location>
        <begin position="179"/>
        <end position="181"/>
    </location>
    <ligand>
        <name>beta-D-galactose</name>
        <dbReference type="ChEBI" id="CHEBI:27667"/>
    </ligand>
</feature>
<dbReference type="GO" id="GO:0030246">
    <property type="term" value="F:carbohydrate binding"/>
    <property type="evidence" value="ECO:0007669"/>
    <property type="project" value="InterPro"/>
</dbReference>
<feature type="active site" description="Proton donor" evidence="9">
    <location>
        <position position="179"/>
    </location>
</feature>
<comment type="similarity">
    <text evidence="3 8">Belongs to the aldose epimerase family.</text>
</comment>
<evidence type="ECO:0000256" key="5">
    <source>
        <dbReference type="ARBA" id="ARBA00014165"/>
    </source>
</evidence>
<keyword evidence="7 8" id="KW-0119">Carbohydrate metabolism</keyword>
<dbReference type="InterPro" id="IPR014718">
    <property type="entry name" value="GH-type_carb-bd"/>
</dbReference>
<dbReference type="NCBIfam" id="NF008277">
    <property type="entry name" value="PRK11055.1"/>
    <property type="match status" value="1"/>
</dbReference>
<dbReference type="PANTHER" id="PTHR10091:SF0">
    <property type="entry name" value="GALACTOSE MUTAROTASE"/>
    <property type="match status" value="1"/>
</dbReference>
<dbReference type="UniPathway" id="UPA00242"/>
<evidence type="ECO:0000256" key="6">
    <source>
        <dbReference type="ARBA" id="ARBA00023235"/>
    </source>
</evidence>
<gene>
    <name evidence="12" type="ORF">SAMN04487977_11140</name>
</gene>
<dbReference type="InterPro" id="IPR018052">
    <property type="entry name" value="Ald1_epimerase_CS"/>
</dbReference>
<evidence type="ECO:0000256" key="3">
    <source>
        <dbReference type="ARBA" id="ARBA00006206"/>
    </source>
</evidence>
<dbReference type="InterPro" id="IPR008183">
    <property type="entry name" value="Aldose_1/G6P_1-epimerase"/>
</dbReference>
<evidence type="ECO:0000256" key="1">
    <source>
        <dbReference type="ARBA" id="ARBA00001614"/>
    </source>
</evidence>
<name>A0A1H9J1Z4_9SPIR</name>
<evidence type="ECO:0000313" key="13">
    <source>
        <dbReference type="Proteomes" id="UP000182360"/>
    </source>
</evidence>
<reference evidence="12 13" key="1">
    <citation type="submission" date="2016-10" db="EMBL/GenBank/DDBJ databases">
        <authorList>
            <person name="de Groot N.N."/>
        </authorList>
    </citation>
    <scope>NUCLEOTIDE SEQUENCE [LARGE SCALE GENOMIC DNA]</scope>
    <source>
        <strain evidence="12 13">B25</strain>
    </source>
</reference>
<accession>A0A1H9J1Z4</accession>
<feature type="binding site" evidence="10">
    <location>
        <position position="243"/>
    </location>
    <ligand>
        <name>beta-D-galactose</name>
        <dbReference type="ChEBI" id="CHEBI:27667"/>
    </ligand>
</feature>
<dbReference type="InterPro" id="IPR047215">
    <property type="entry name" value="Galactose_mutarotase-like"/>
</dbReference>
<dbReference type="Gene3D" id="2.70.98.10">
    <property type="match status" value="1"/>
</dbReference>
<proteinExistence type="inferred from homology"/>
<dbReference type="GO" id="GO:0004034">
    <property type="term" value="F:aldose 1-epimerase activity"/>
    <property type="evidence" value="ECO:0007669"/>
    <property type="project" value="UniProtKB-EC"/>
</dbReference>
<evidence type="ECO:0000256" key="4">
    <source>
        <dbReference type="ARBA" id="ARBA00013185"/>
    </source>
</evidence>
<dbReference type="GO" id="GO:0033499">
    <property type="term" value="P:galactose catabolic process via UDP-galactose, Leloir pathway"/>
    <property type="evidence" value="ECO:0007669"/>
    <property type="project" value="TreeGrafter"/>
</dbReference>
<dbReference type="SUPFAM" id="SSF74650">
    <property type="entry name" value="Galactose mutarotase-like"/>
    <property type="match status" value="1"/>
</dbReference>
<dbReference type="PIRSF" id="PIRSF005096">
    <property type="entry name" value="GALM"/>
    <property type="match status" value="1"/>
</dbReference>
<comment type="catalytic activity">
    <reaction evidence="1 8">
        <text>alpha-D-glucose = beta-D-glucose</text>
        <dbReference type="Rhea" id="RHEA:10264"/>
        <dbReference type="ChEBI" id="CHEBI:15903"/>
        <dbReference type="ChEBI" id="CHEBI:17925"/>
        <dbReference type="EC" id="5.1.3.3"/>
    </reaction>
</comment>
<comment type="pathway">
    <text evidence="2 8">Carbohydrate metabolism; hexose metabolism.</text>
</comment>
<evidence type="ECO:0000256" key="10">
    <source>
        <dbReference type="PIRSR" id="PIRSR005096-2"/>
    </source>
</evidence>
<evidence type="ECO:0000256" key="7">
    <source>
        <dbReference type="ARBA" id="ARBA00023277"/>
    </source>
</evidence>
<feature type="active site" description="Proton acceptor" evidence="9">
    <location>
        <position position="319"/>
    </location>
</feature>
<dbReference type="InterPro" id="IPR015443">
    <property type="entry name" value="Aldose_1-epimerase"/>
</dbReference>
<feature type="binding site" evidence="11">
    <location>
        <begin position="79"/>
        <end position="80"/>
    </location>
    <ligand>
        <name>beta-D-galactose</name>
        <dbReference type="ChEBI" id="CHEBI:27667"/>
    </ligand>
</feature>
<dbReference type="CDD" id="cd09019">
    <property type="entry name" value="galactose_mutarotase_like"/>
    <property type="match status" value="1"/>
</dbReference>
<dbReference type="InterPro" id="IPR011013">
    <property type="entry name" value="Gal_mutarotase_sf_dom"/>
</dbReference>
<dbReference type="EMBL" id="FOFU01000011">
    <property type="protein sequence ID" value="SEQ80777.1"/>
    <property type="molecule type" value="Genomic_DNA"/>
</dbReference>
<dbReference type="eggNOG" id="COG2017">
    <property type="taxonomic scope" value="Bacteria"/>
</dbReference>
<protein>
    <recommendedName>
        <fullName evidence="5 8">Aldose 1-epimerase</fullName>
        <ecNumber evidence="4 8">5.1.3.3</ecNumber>
    </recommendedName>
</protein>
<dbReference type="EC" id="5.1.3.3" evidence="4 8"/>
<keyword evidence="13" id="KW-1185">Reference proteome</keyword>
<dbReference type="STRING" id="163.SAMN04487775_102155"/>
<organism evidence="12 13">
    <name type="scientific">Treponema bryantii</name>
    <dbReference type="NCBI Taxonomy" id="163"/>
    <lineage>
        <taxon>Bacteria</taxon>
        <taxon>Pseudomonadati</taxon>
        <taxon>Spirochaetota</taxon>
        <taxon>Spirochaetia</taxon>
        <taxon>Spirochaetales</taxon>
        <taxon>Treponemataceae</taxon>
        <taxon>Treponema</taxon>
    </lineage>
</organism>
<evidence type="ECO:0000256" key="11">
    <source>
        <dbReference type="PIRSR" id="PIRSR005096-3"/>
    </source>
</evidence>
<dbReference type="AlphaFoldDB" id="A0A1H9J1Z4"/>
<dbReference type="Pfam" id="PF01263">
    <property type="entry name" value="Aldose_epim"/>
    <property type="match status" value="1"/>
</dbReference>
<dbReference type="RefSeq" id="WP_074645235.1">
    <property type="nucleotide sequence ID" value="NZ_FOFU01000011.1"/>
</dbReference>
<evidence type="ECO:0000313" key="12">
    <source>
        <dbReference type="EMBL" id="SEQ80777.1"/>
    </source>
</evidence>